<reference evidence="1 2" key="1">
    <citation type="submission" date="2019-04" db="EMBL/GenBank/DDBJ databases">
        <authorList>
            <person name="Van Vliet M D."/>
        </authorList>
    </citation>
    <scope>NUCLEOTIDE SEQUENCE [LARGE SCALE GENOMIC DNA]</scope>
    <source>
        <strain evidence="1 2">F1</strain>
    </source>
</reference>
<dbReference type="EMBL" id="CAAHFG010000003">
    <property type="protein sequence ID" value="VGO16089.1"/>
    <property type="molecule type" value="Genomic_DNA"/>
</dbReference>
<keyword evidence="2" id="KW-1185">Reference proteome</keyword>
<gene>
    <name evidence="1" type="ORF">PDESU_04679</name>
</gene>
<dbReference type="AlphaFoldDB" id="A0A6C2U885"/>
<evidence type="ECO:0000313" key="2">
    <source>
        <dbReference type="Proteomes" id="UP000366872"/>
    </source>
</evidence>
<protein>
    <submittedName>
        <fullName evidence="1">Uncharacterized protein</fullName>
    </submittedName>
</protein>
<sequence length="71" mass="7661">MNNPPACPHCGSMQLVSASSCRKVYIDHHGERIPLLTANFSLGLPVIEENATTYTCNCSWAGAEGDCDPHK</sequence>
<name>A0A6C2U885_PONDE</name>
<dbReference type="RefSeq" id="WP_136081640.1">
    <property type="nucleotide sequence ID" value="NZ_CAAHFG010000003.1"/>
</dbReference>
<dbReference type="Proteomes" id="UP000366872">
    <property type="component" value="Unassembled WGS sequence"/>
</dbReference>
<accession>A0A6C2U885</accession>
<organism evidence="1 2">
    <name type="scientific">Pontiella desulfatans</name>
    <dbReference type="NCBI Taxonomy" id="2750659"/>
    <lineage>
        <taxon>Bacteria</taxon>
        <taxon>Pseudomonadati</taxon>
        <taxon>Kiritimatiellota</taxon>
        <taxon>Kiritimatiellia</taxon>
        <taxon>Kiritimatiellales</taxon>
        <taxon>Pontiellaceae</taxon>
        <taxon>Pontiella</taxon>
    </lineage>
</organism>
<evidence type="ECO:0000313" key="1">
    <source>
        <dbReference type="EMBL" id="VGO16089.1"/>
    </source>
</evidence>
<proteinExistence type="predicted"/>